<dbReference type="AlphaFoldDB" id="A0AAP1EXR1"/>
<proteinExistence type="predicted"/>
<reference evidence="1 2" key="1">
    <citation type="submission" date="2015-07" db="EMBL/GenBank/DDBJ databases">
        <authorList>
            <consortium name="Consortium for Microbial Forensics and Genomics (microFORGE)"/>
            <person name="Knight B.M."/>
            <person name="Roberts D.P."/>
            <person name="Lin D."/>
            <person name="Hari K."/>
            <person name="Fletcher J."/>
            <person name="Melcher U."/>
            <person name="Blagden T."/>
            <person name="Winegar R.A."/>
        </authorList>
    </citation>
    <scope>NUCLEOTIDE SEQUENCE [LARGE SCALE GENOMIC DNA]</scope>
    <source>
        <strain evidence="1 2">X11-5A</strain>
    </source>
</reference>
<dbReference type="Proteomes" id="UP000036790">
    <property type="component" value="Unassembled WGS sequence"/>
</dbReference>
<evidence type="ECO:0000313" key="1">
    <source>
        <dbReference type="EMBL" id="KOR42329.1"/>
    </source>
</evidence>
<sequence length="128" mass="13515">MEVAVGRGNLCPELQALLQRKLASGNRIAEPPQRTDGPHAGSVFVSLKRDLRSGVASLPATVQHAICTDPHNGWHDECDCTTRQHLLVAGASKPPRACVRCSHVAAAASVTCHAPVKRQNPASLRGSA</sequence>
<accession>A0AAP1EXR1</accession>
<evidence type="ECO:0000313" key="2">
    <source>
        <dbReference type="Proteomes" id="UP000036790"/>
    </source>
</evidence>
<reference evidence="1 2" key="2">
    <citation type="submission" date="2015-09" db="EMBL/GenBank/DDBJ databases">
        <title>Draft genome sequence of Xanthomonas oryzae pv. USA str. X11-5A.</title>
        <authorList>
            <person name="Knight B.M."/>
            <person name="Roberts D.P."/>
            <person name="Lin D."/>
            <person name="Hari K."/>
            <person name="Fletcher J."/>
            <person name="Melcher U."/>
            <person name="Blagden T."/>
            <person name="Winegar R.A."/>
        </authorList>
    </citation>
    <scope>NUCLEOTIDE SEQUENCE [LARGE SCALE GENOMIC DNA]</scope>
    <source>
        <strain evidence="1 2">X11-5A</strain>
    </source>
</reference>
<dbReference type="EMBL" id="LHUJ01000265">
    <property type="protein sequence ID" value="KOR42329.1"/>
    <property type="molecule type" value="Genomic_DNA"/>
</dbReference>
<name>A0AAP1EXR1_9XANT</name>
<organism evidence="1 2">
    <name type="scientific">Xanthomonas oryzae</name>
    <dbReference type="NCBI Taxonomy" id="347"/>
    <lineage>
        <taxon>Bacteria</taxon>
        <taxon>Pseudomonadati</taxon>
        <taxon>Pseudomonadota</taxon>
        <taxon>Gammaproteobacteria</taxon>
        <taxon>Lysobacterales</taxon>
        <taxon>Lysobacteraceae</taxon>
        <taxon>Xanthomonas</taxon>
    </lineage>
</organism>
<comment type="caution">
    <text evidence="1">The sequence shown here is derived from an EMBL/GenBank/DDBJ whole genome shotgun (WGS) entry which is preliminary data.</text>
</comment>
<gene>
    <name evidence="1" type="ORF">ADT25_15210</name>
</gene>
<protein>
    <submittedName>
        <fullName evidence="1">Uncharacterized protein</fullName>
    </submittedName>
</protein>